<reference evidence="3" key="1">
    <citation type="journal article" date="2019" name="Int. J. Syst. Evol. Microbiol.">
        <title>The Global Catalogue of Microorganisms (GCM) 10K type strain sequencing project: providing services to taxonomists for standard genome sequencing and annotation.</title>
        <authorList>
            <consortium name="The Broad Institute Genomics Platform"/>
            <consortium name="The Broad Institute Genome Sequencing Center for Infectious Disease"/>
            <person name="Wu L."/>
            <person name="Ma J."/>
        </authorList>
    </citation>
    <scope>NUCLEOTIDE SEQUENCE [LARGE SCALE GENOMIC DNA]</scope>
    <source>
        <strain evidence="3">CGMCC 1.13587</strain>
    </source>
</reference>
<evidence type="ECO:0000313" key="2">
    <source>
        <dbReference type="EMBL" id="MFC5580961.1"/>
    </source>
</evidence>
<organism evidence="2 3">
    <name type="scientific">Rhodanobacter terrae</name>
    <dbReference type="NCBI Taxonomy" id="418647"/>
    <lineage>
        <taxon>Bacteria</taxon>
        <taxon>Pseudomonadati</taxon>
        <taxon>Pseudomonadota</taxon>
        <taxon>Gammaproteobacteria</taxon>
        <taxon>Lysobacterales</taxon>
        <taxon>Rhodanobacteraceae</taxon>
        <taxon>Rhodanobacter</taxon>
    </lineage>
</organism>
<accession>A0ABW0SVA5</accession>
<keyword evidence="1" id="KW-0812">Transmembrane</keyword>
<evidence type="ECO:0000313" key="3">
    <source>
        <dbReference type="Proteomes" id="UP001596111"/>
    </source>
</evidence>
<gene>
    <name evidence="2" type="ORF">ACFPPB_07530</name>
</gene>
<feature type="transmembrane region" description="Helical" evidence="1">
    <location>
        <begin position="20"/>
        <end position="49"/>
    </location>
</feature>
<protein>
    <submittedName>
        <fullName evidence="2">Uncharacterized protein</fullName>
    </submittedName>
</protein>
<keyword evidence="3" id="KW-1185">Reference proteome</keyword>
<feature type="transmembrane region" description="Helical" evidence="1">
    <location>
        <begin position="69"/>
        <end position="89"/>
    </location>
</feature>
<evidence type="ECO:0000256" key="1">
    <source>
        <dbReference type="SAM" id="Phobius"/>
    </source>
</evidence>
<dbReference type="EMBL" id="JBHSNG010000005">
    <property type="protein sequence ID" value="MFC5580961.1"/>
    <property type="molecule type" value="Genomic_DNA"/>
</dbReference>
<dbReference type="Proteomes" id="UP001596111">
    <property type="component" value="Unassembled WGS sequence"/>
</dbReference>
<dbReference type="RefSeq" id="WP_377325932.1">
    <property type="nucleotide sequence ID" value="NZ_JBHSNG010000005.1"/>
</dbReference>
<comment type="caution">
    <text evidence="2">The sequence shown here is derived from an EMBL/GenBank/DDBJ whole genome shotgun (WGS) entry which is preliminary data.</text>
</comment>
<proteinExistence type="predicted"/>
<keyword evidence="1" id="KW-0472">Membrane</keyword>
<name>A0ABW0SVA5_9GAMM</name>
<sequence>MNNPNLNLAMPQGLSRVRIAVGVVVAFLFLSHLEDLAGGLLTAAAALAYARLRRWPEVKFRYYFSTLKLALPGCAFVAGASAQVALLSLDQPGLGMA</sequence>
<keyword evidence="1" id="KW-1133">Transmembrane helix</keyword>